<reference evidence="2 3" key="1">
    <citation type="submission" date="2016-11" db="EMBL/GenBank/DDBJ databases">
        <title>The macronuclear genome of Stentor coeruleus: a giant cell with tiny introns.</title>
        <authorList>
            <person name="Slabodnick M."/>
            <person name="Ruby J.G."/>
            <person name="Reiff S.B."/>
            <person name="Swart E.C."/>
            <person name="Gosai S."/>
            <person name="Prabakaran S."/>
            <person name="Witkowska E."/>
            <person name="Larue G.E."/>
            <person name="Fisher S."/>
            <person name="Freeman R.M."/>
            <person name="Gunawardena J."/>
            <person name="Chu W."/>
            <person name="Stover N.A."/>
            <person name="Gregory B.D."/>
            <person name="Nowacki M."/>
            <person name="Derisi J."/>
            <person name="Roy S.W."/>
            <person name="Marshall W.F."/>
            <person name="Sood P."/>
        </authorList>
    </citation>
    <scope>NUCLEOTIDE SEQUENCE [LARGE SCALE GENOMIC DNA]</scope>
    <source>
        <strain evidence="2">WM001</strain>
    </source>
</reference>
<gene>
    <name evidence="2" type="ORF">SteCoe_5777</name>
</gene>
<organism evidence="2 3">
    <name type="scientific">Stentor coeruleus</name>
    <dbReference type="NCBI Taxonomy" id="5963"/>
    <lineage>
        <taxon>Eukaryota</taxon>
        <taxon>Sar</taxon>
        <taxon>Alveolata</taxon>
        <taxon>Ciliophora</taxon>
        <taxon>Postciliodesmatophora</taxon>
        <taxon>Heterotrichea</taxon>
        <taxon>Heterotrichida</taxon>
        <taxon>Stentoridae</taxon>
        <taxon>Stentor</taxon>
    </lineage>
</organism>
<feature type="coiled-coil region" evidence="1">
    <location>
        <begin position="2"/>
        <end position="36"/>
    </location>
</feature>
<dbReference type="Proteomes" id="UP000187209">
    <property type="component" value="Unassembled WGS sequence"/>
</dbReference>
<dbReference type="EMBL" id="MPUH01000077">
    <property type="protein sequence ID" value="OMJ91629.1"/>
    <property type="molecule type" value="Genomic_DNA"/>
</dbReference>
<dbReference type="AlphaFoldDB" id="A0A1R2CRK2"/>
<name>A0A1R2CRK2_9CILI</name>
<proteinExistence type="predicted"/>
<sequence>MSQNQIENINEMKEEVKNIERQIIEDEKEKQEIISRIPAIQVRQKELDEIIGTLVYKRDSLEVLLSEIDKGFEKVQASIKSLYLLALSKTKILKRKYSKFT</sequence>
<keyword evidence="1" id="KW-0175">Coiled coil</keyword>
<protein>
    <submittedName>
        <fullName evidence="2">Uncharacterized protein</fullName>
    </submittedName>
</protein>
<evidence type="ECO:0000313" key="2">
    <source>
        <dbReference type="EMBL" id="OMJ91629.1"/>
    </source>
</evidence>
<accession>A0A1R2CRK2</accession>
<comment type="caution">
    <text evidence="2">The sequence shown here is derived from an EMBL/GenBank/DDBJ whole genome shotgun (WGS) entry which is preliminary data.</text>
</comment>
<evidence type="ECO:0000313" key="3">
    <source>
        <dbReference type="Proteomes" id="UP000187209"/>
    </source>
</evidence>
<evidence type="ECO:0000256" key="1">
    <source>
        <dbReference type="SAM" id="Coils"/>
    </source>
</evidence>
<keyword evidence="3" id="KW-1185">Reference proteome</keyword>